<dbReference type="NCBIfam" id="NF005309">
    <property type="entry name" value="PRK06841.1"/>
    <property type="match status" value="1"/>
</dbReference>
<evidence type="ECO:0000256" key="1">
    <source>
        <dbReference type="ARBA" id="ARBA00006484"/>
    </source>
</evidence>
<dbReference type="PRINTS" id="PR00080">
    <property type="entry name" value="SDRFAMILY"/>
</dbReference>
<comment type="caution">
    <text evidence="3">The sequence shown here is derived from an EMBL/GenBank/DDBJ whole genome shotgun (WGS) entry which is preliminary data.</text>
</comment>
<dbReference type="OrthoDB" id="9803333at2"/>
<dbReference type="PROSITE" id="PS00061">
    <property type="entry name" value="ADH_SHORT"/>
    <property type="match status" value="1"/>
</dbReference>
<keyword evidence="2" id="KW-0560">Oxidoreductase</keyword>
<protein>
    <submittedName>
        <fullName evidence="3">D-threitol dehydrogenase</fullName>
    </submittedName>
</protein>
<dbReference type="InterPro" id="IPR020904">
    <property type="entry name" value="Sc_DH/Rdtase_CS"/>
</dbReference>
<dbReference type="PRINTS" id="PR00081">
    <property type="entry name" value="GDHRDH"/>
</dbReference>
<accession>A0A4R5KWI4</accession>
<comment type="similarity">
    <text evidence="1">Belongs to the short-chain dehydrogenases/reductases (SDR) family.</text>
</comment>
<dbReference type="InterPro" id="IPR036291">
    <property type="entry name" value="NAD(P)-bd_dom_sf"/>
</dbReference>
<dbReference type="PANTHER" id="PTHR24321:SF8">
    <property type="entry name" value="ESTRADIOL 17-BETA-DEHYDROGENASE 8-RELATED"/>
    <property type="match status" value="1"/>
</dbReference>
<dbReference type="EMBL" id="SMRT01000002">
    <property type="protein sequence ID" value="TDF99505.1"/>
    <property type="molecule type" value="Genomic_DNA"/>
</dbReference>
<reference evidence="3 4" key="1">
    <citation type="submission" date="2019-03" db="EMBL/GenBank/DDBJ databases">
        <title>This is whole genome sequence of Paenibacillus sp MS74 strain.</title>
        <authorList>
            <person name="Trinh H.N."/>
        </authorList>
    </citation>
    <scope>NUCLEOTIDE SEQUENCE [LARGE SCALE GENOMIC DNA]</scope>
    <source>
        <strain evidence="3 4">MS74</strain>
    </source>
</reference>
<dbReference type="PANTHER" id="PTHR24321">
    <property type="entry name" value="DEHYDROGENASES, SHORT CHAIN"/>
    <property type="match status" value="1"/>
</dbReference>
<sequence>MEYKFFDRNFGLQGKVAIITGAANGIGKATAELFSSKGAKVVLLDIKESVKEVADSLNKTGADAQAFICDITKSENIQNVLEESLKKFGKIDILANIAGAVELDDAENLDEEVWDKQMNINAKATFLMSKYTGREMIKRGGGKIINIASQAGFIAIDKHLAYSSSKAAVIMMTKVLALEWAEFNINVNAVSPTVVWTEMGEKAWPGEVGEAMKKTIPAGRFAYPDEIAAAMLFLACDASNMITGENLVIDGGFTIK</sequence>
<dbReference type="NCBIfam" id="NF005559">
    <property type="entry name" value="PRK07231.1"/>
    <property type="match status" value="1"/>
</dbReference>
<dbReference type="Gene3D" id="3.40.50.720">
    <property type="entry name" value="NAD(P)-binding Rossmann-like Domain"/>
    <property type="match status" value="1"/>
</dbReference>
<dbReference type="Proteomes" id="UP000295636">
    <property type="component" value="Unassembled WGS sequence"/>
</dbReference>
<dbReference type="GO" id="GO:0016491">
    <property type="term" value="F:oxidoreductase activity"/>
    <property type="evidence" value="ECO:0007669"/>
    <property type="project" value="UniProtKB-KW"/>
</dbReference>
<dbReference type="GO" id="GO:0008206">
    <property type="term" value="P:bile acid metabolic process"/>
    <property type="evidence" value="ECO:0007669"/>
    <property type="project" value="UniProtKB-ARBA"/>
</dbReference>
<gene>
    <name evidence="3" type="ORF">E1757_06570</name>
</gene>
<dbReference type="CDD" id="cd05233">
    <property type="entry name" value="SDR_c"/>
    <property type="match status" value="1"/>
</dbReference>
<dbReference type="InterPro" id="IPR002347">
    <property type="entry name" value="SDR_fam"/>
</dbReference>
<dbReference type="AlphaFoldDB" id="A0A4R5KWI4"/>
<evidence type="ECO:0000256" key="2">
    <source>
        <dbReference type="ARBA" id="ARBA00023002"/>
    </source>
</evidence>
<name>A0A4R5KWI4_9BACL</name>
<evidence type="ECO:0000313" key="4">
    <source>
        <dbReference type="Proteomes" id="UP000295636"/>
    </source>
</evidence>
<proteinExistence type="inferred from homology"/>
<dbReference type="SUPFAM" id="SSF51735">
    <property type="entry name" value="NAD(P)-binding Rossmann-fold domains"/>
    <property type="match status" value="1"/>
</dbReference>
<keyword evidence="4" id="KW-1185">Reference proteome</keyword>
<dbReference type="RefSeq" id="WP_133226042.1">
    <property type="nucleotide sequence ID" value="NZ_SMRT01000002.1"/>
</dbReference>
<evidence type="ECO:0000313" key="3">
    <source>
        <dbReference type="EMBL" id="TDF99505.1"/>
    </source>
</evidence>
<dbReference type="FunFam" id="3.40.50.720:FF:000084">
    <property type="entry name" value="Short-chain dehydrogenase reductase"/>
    <property type="match status" value="1"/>
</dbReference>
<organism evidence="3 4">
    <name type="scientific">Paenibacillus piri</name>
    <dbReference type="NCBI Taxonomy" id="2547395"/>
    <lineage>
        <taxon>Bacteria</taxon>
        <taxon>Bacillati</taxon>
        <taxon>Bacillota</taxon>
        <taxon>Bacilli</taxon>
        <taxon>Bacillales</taxon>
        <taxon>Paenibacillaceae</taxon>
        <taxon>Paenibacillus</taxon>
    </lineage>
</organism>
<dbReference type="Pfam" id="PF13561">
    <property type="entry name" value="adh_short_C2"/>
    <property type="match status" value="1"/>
</dbReference>